<reference evidence="5" key="2">
    <citation type="submission" date="2025-09" db="UniProtKB">
        <authorList>
            <consortium name="Ensembl"/>
        </authorList>
    </citation>
    <scope>IDENTIFICATION</scope>
</reference>
<dbReference type="InterPro" id="IPR052190">
    <property type="entry name" value="Euk-Arch_PrmC-MTase"/>
</dbReference>
<dbReference type="PANTHER" id="PTHR45875:SF1">
    <property type="entry name" value="METHYLTRANSFERASE N6AMT1"/>
    <property type="match status" value="1"/>
</dbReference>
<keyword evidence="1" id="KW-0489">Methyltransferase</keyword>
<dbReference type="GO" id="GO:0008276">
    <property type="term" value="F:protein methyltransferase activity"/>
    <property type="evidence" value="ECO:0007669"/>
    <property type="project" value="TreeGrafter"/>
</dbReference>
<evidence type="ECO:0000256" key="2">
    <source>
        <dbReference type="ARBA" id="ARBA00022679"/>
    </source>
</evidence>
<keyword evidence="2" id="KW-0808">Transferase</keyword>
<accession>A0A8C6WXS6</accession>
<protein>
    <submittedName>
        <fullName evidence="5">N-6 adenine-specific DNA methyltransferase 1</fullName>
    </submittedName>
</protein>
<dbReference type="InterPro" id="IPR029063">
    <property type="entry name" value="SAM-dependent_MTases_sf"/>
</dbReference>
<keyword evidence="6" id="KW-1185">Reference proteome</keyword>
<dbReference type="GO" id="GO:0032259">
    <property type="term" value="P:methylation"/>
    <property type="evidence" value="ECO:0007669"/>
    <property type="project" value="UniProtKB-KW"/>
</dbReference>
<dbReference type="Ensembl" id="ENSNMLT00000044281.1">
    <property type="protein sequence ID" value="ENSNMLP00000039794.1"/>
    <property type="gene ID" value="ENSNMLG00000024488.1"/>
</dbReference>
<keyword evidence="3" id="KW-0949">S-adenosyl-L-methionine</keyword>
<dbReference type="Gene3D" id="3.40.50.150">
    <property type="entry name" value="Vaccinia Virus protein VP39"/>
    <property type="match status" value="1"/>
</dbReference>
<sequence length="191" mass="20960">MAVSYPTPVYSHAGRGEFSEVYEPAEDSFLLIDALEKDAECVFRSWLWLWSGVGIFVICAWSFSFVHVSLSNLKYICTDVNAAAAKCTAKTASCNSVPLQPVITNLVGSSGIEAAWAGGERGREVLDRFLPVVPQLLSKKGLFYLITIIENNPDEIISILGKSGLMGEVCLSTRAGNERLSVLRFMWSKET</sequence>
<organism evidence="5 6">
    <name type="scientific">Neogobius melanostomus</name>
    <name type="common">round goby</name>
    <dbReference type="NCBI Taxonomy" id="47308"/>
    <lineage>
        <taxon>Eukaryota</taxon>
        <taxon>Metazoa</taxon>
        <taxon>Chordata</taxon>
        <taxon>Craniata</taxon>
        <taxon>Vertebrata</taxon>
        <taxon>Euteleostomi</taxon>
        <taxon>Actinopterygii</taxon>
        <taxon>Neopterygii</taxon>
        <taxon>Teleostei</taxon>
        <taxon>Neoteleostei</taxon>
        <taxon>Acanthomorphata</taxon>
        <taxon>Gobiaria</taxon>
        <taxon>Gobiiformes</taxon>
        <taxon>Gobioidei</taxon>
        <taxon>Gobiidae</taxon>
        <taxon>Benthophilinae</taxon>
        <taxon>Neogobiini</taxon>
        <taxon>Neogobius</taxon>
    </lineage>
</organism>
<feature type="transmembrane region" description="Helical" evidence="4">
    <location>
        <begin position="47"/>
        <end position="66"/>
    </location>
</feature>
<keyword evidence="4" id="KW-0812">Transmembrane</keyword>
<dbReference type="Proteomes" id="UP000694523">
    <property type="component" value="Unplaced"/>
</dbReference>
<evidence type="ECO:0000313" key="5">
    <source>
        <dbReference type="Ensembl" id="ENSNMLP00000039794.1"/>
    </source>
</evidence>
<dbReference type="GO" id="GO:0035657">
    <property type="term" value="C:eRF1 methyltransferase complex"/>
    <property type="evidence" value="ECO:0007669"/>
    <property type="project" value="TreeGrafter"/>
</dbReference>
<keyword evidence="4" id="KW-1133">Transmembrane helix</keyword>
<dbReference type="SUPFAM" id="SSF53335">
    <property type="entry name" value="S-adenosyl-L-methionine-dependent methyltransferases"/>
    <property type="match status" value="1"/>
</dbReference>
<evidence type="ECO:0000256" key="4">
    <source>
        <dbReference type="SAM" id="Phobius"/>
    </source>
</evidence>
<dbReference type="AlphaFoldDB" id="A0A8C6WXS6"/>
<dbReference type="PANTHER" id="PTHR45875">
    <property type="entry name" value="METHYLTRANSFERASE N6AMT1"/>
    <property type="match status" value="1"/>
</dbReference>
<reference evidence="5" key="1">
    <citation type="submission" date="2025-08" db="UniProtKB">
        <authorList>
            <consortium name="Ensembl"/>
        </authorList>
    </citation>
    <scope>IDENTIFICATION</scope>
</reference>
<proteinExistence type="predicted"/>
<evidence type="ECO:0000313" key="6">
    <source>
        <dbReference type="Proteomes" id="UP000694523"/>
    </source>
</evidence>
<evidence type="ECO:0000256" key="1">
    <source>
        <dbReference type="ARBA" id="ARBA00022603"/>
    </source>
</evidence>
<evidence type="ECO:0000256" key="3">
    <source>
        <dbReference type="ARBA" id="ARBA00022691"/>
    </source>
</evidence>
<name>A0A8C6WXS6_9GOBI</name>
<keyword evidence="4" id="KW-0472">Membrane</keyword>
<dbReference type="GO" id="GO:0008757">
    <property type="term" value="F:S-adenosylmethionine-dependent methyltransferase activity"/>
    <property type="evidence" value="ECO:0007669"/>
    <property type="project" value="TreeGrafter"/>
</dbReference>